<feature type="transmembrane region" description="Helical" evidence="8">
    <location>
        <begin position="445"/>
        <end position="465"/>
    </location>
</feature>
<dbReference type="SUPFAM" id="SSF52540">
    <property type="entry name" value="P-loop containing nucleoside triphosphate hydrolases"/>
    <property type="match status" value="1"/>
</dbReference>
<evidence type="ECO:0000313" key="10">
    <source>
        <dbReference type="EMBL" id="ELA47418.1"/>
    </source>
</evidence>
<evidence type="ECO:0000256" key="4">
    <source>
        <dbReference type="ARBA" id="ARBA00022741"/>
    </source>
</evidence>
<evidence type="ECO:0000256" key="8">
    <source>
        <dbReference type="SAM" id="Phobius"/>
    </source>
</evidence>
<evidence type="ECO:0000256" key="1">
    <source>
        <dbReference type="ARBA" id="ARBA00004141"/>
    </source>
</evidence>
<dbReference type="InterPro" id="IPR027417">
    <property type="entry name" value="P-loop_NTPase"/>
</dbReference>
<dbReference type="EMBL" id="GL877418">
    <property type="protein sequence ID" value="ELA47418.1"/>
    <property type="molecule type" value="Genomic_DNA"/>
</dbReference>
<keyword evidence="7 8" id="KW-0472">Membrane</keyword>
<dbReference type="OMA" id="STHMMEL"/>
<dbReference type="InterPro" id="IPR050352">
    <property type="entry name" value="ABCG_transporters"/>
</dbReference>
<dbReference type="InParanoid" id="L2GVW7"/>
<dbReference type="RefSeq" id="XP_008074089.1">
    <property type="nucleotide sequence ID" value="XM_008075898.1"/>
</dbReference>
<feature type="transmembrane region" description="Helical" evidence="8">
    <location>
        <begin position="327"/>
        <end position="354"/>
    </location>
</feature>
<feature type="transmembrane region" description="Helical" evidence="8">
    <location>
        <begin position="574"/>
        <end position="597"/>
    </location>
</feature>
<dbReference type="STRING" id="948595.L2GVW7"/>
<dbReference type="PANTHER" id="PTHR48041:SF139">
    <property type="entry name" value="PROTEIN SCARLET"/>
    <property type="match status" value="1"/>
</dbReference>
<dbReference type="GO" id="GO:0005524">
    <property type="term" value="F:ATP binding"/>
    <property type="evidence" value="ECO:0007669"/>
    <property type="project" value="UniProtKB-KW"/>
</dbReference>
<dbReference type="SMART" id="SM00382">
    <property type="entry name" value="AAA"/>
    <property type="match status" value="1"/>
</dbReference>
<evidence type="ECO:0000256" key="6">
    <source>
        <dbReference type="ARBA" id="ARBA00022989"/>
    </source>
</evidence>
<evidence type="ECO:0000313" key="11">
    <source>
        <dbReference type="Proteomes" id="UP000011081"/>
    </source>
</evidence>
<dbReference type="GeneID" id="19878951"/>
<dbReference type="GO" id="GO:0042626">
    <property type="term" value="F:ATPase-coupled transmembrane transporter activity"/>
    <property type="evidence" value="ECO:0007669"/>
    <property type="project" value="TreeGrafter"/>
</dbReference>
<keyword evidence="3 8" id="KW-0812">Transmembrane</keyword>
<dbReference type="PANTHER" id="PTHR48041">
    <property type="entry name" value="ABC TRANSPORTER G FAMILY MEMBER 28"/>
    <property type="match status" value="1"/>
</dbReference>
<dbReference type="Gene3D" id="3.40.50.300">
    <property type="entry name" value="P-loop containing nucleotide triphosphate hydrolases"/>
    <property type="match status" value="1"/>
</dbReference>
<evidence type="ECO:0000256" key="2">
    <source>
        <dbReference type="ARBA" id="ARBA00022448"/>
    </source>
</evidence>
<dbReference type="GO" id="GO:0016887">
    <property type="term" value="F:ATP hydrolysis activity"/>
    <property type="evidence" value="ECO:0007669"/>
    <property type="project" value="InterPro"/>
</dbReference>
<accession>L2GVW7</accession>
<comment type="subcellular location">
    <subcellularLocation>
        <location evidence="1">Membrane</location>
        <topology evidence="1">Multi-pass membrane protein</topology>
    </subcellularLocation>
</comment>
<keyword evidence="5" id="KW-0067">ATP-binding</keyword>
<feature type="domain" description="ABC transporter" evidence="9">
    <location>
        <begin position="8"/>
        <end position="243"/>
    </location>
</feature>
<dbReference type="HOGENOM" id="CLU_020421_1_1_1"/>
<evidence type="ECO:0000256" key="5">
    <source>
        <dbReference type="ARBA" id="ARBA00022840"/>
    </source>
</evidence>
<dbReference type="OrthoDB" id="2141921at2759"/>
<dbReference type="InterPro" id="IPR003439">
    <property type="entry name" value="ABC_transporter-like_ATP-bd"/>
</dbReference>
<reference evidence="11" key="1">
    <citation type="submission" date="2011-03" db="EMBL/GenBank/DDBJ databases">
        <title>The genome sequence of Vavraia culicis strain floridensis.</title>
        <authorList>
            <consortium name="The Broad Institute Genome Sequencing Platform"/>
            <person name="Cuomo C."/>
            <person name="Becnel J."/>
            <person name="Sanscrainte N."/>
            <person name="Young S.K."/>
            <person name="Zeng Q."/>
            <person name="Gargeya S."/>
            <person name="Fitzgerald M."/>
            <person name="Haas B."/>
            <person name="Abouelleil A."/>
            <person name="Alvarado L."/>
            <person name="Arachchi H.M."/>
            <person name="Berlin A."/>
            <person name="Chapman S.B."/>
            <person name="Gearin G."/>
            <person name="Goldberg J."/>
            <person name="Griggs A."/>
            <person name="Gujja S."/>
            <person name="Hansen M."/>
            <person name="Heiman D."/>
            <person name="Howarth C."/>
            <person name="Larimer J."/>
            <person name="Lui A."/>
            <person name="MacDonald P.J.P."/>
            <person name="McCowen C."/>
            <person name="Montmayeur A."/>
            <person name="Murphy C."/>
            <person name="Neiman D."/>
            <person name="Pearson M."/>
            <person name="Priest M."/>
            <person name="Roberts A."/>
            <person name="Saif S."/>
            <person name="Shea T."/>
            <person name="Sisk P."/>
            <person name="Stolte C."/>
            <person name="Sykes S."/>
            <person name="Wortman J."/>
            <person name="Nusbaum C."/>
            <person name="Birren B."/>
        </authorList>
    </citation>
    <scope>NUCLEOTIDE SEQUENCE [LARGE SCALE GENOMIC DNA]</scope>
    <source>
        <strain evidence="11">floridensis</strain>
    </source>
</reference>
<protein>
    <recommendedName>
        <fullName evidence="9">ABC transporter domain-containing protein</fullName>
    </recommendedName>
</protein>
<gene>
    <name evidence="10" type="ORF">VCUG_01069</name>
</gene>
<name>L2GVW7_VAVCU</name>
<dbReference type="AlphaFoldDB" id="L2GVW7"/>
<keyword evidence="6 8" id="KW-1133">Transmembrane helix</keyword>
<dbReference type="Proteomes" id="UP000011081">
    <property type="component" value="Unassembled WGS sequence"/>
</dbReference>
<dbReference type="GO" id="GO:0016020">
    <property type="term" value="C:membrane"/>
    <property type="evidence" value="ECO:0007669"/>
    <property type="project" value="UniProtKB-SubCell"/>
</dbReference>
<evidence type="ECO:0000256" key="3">
    <source>
        <dbReference type="ARBA" id="ARBA00022692"/>
    </source>
</evidence>
<sequence length="607" mass="70334">MKVEWQHVHVRLVVKQKNSSRQALNILSDMCGWTEEGLLAVIGPSGCGKTTFLRMLAGRVPQDSFTSGYVHYDGKMRNICQWLEKMAYIGQRDVVYEHLIAKDHVMYSALFNRNKIEDLDQKIQILFDKLDMTKCMHKTMDKLSNGERKRVLIAMELIREPDVIIMDEPTSGLDSTSAFYLVKFLKEFAMSGKIVICSIHQPDERVINLFDKVMVLNMGKTVFFGEKKICEELLSRHEIVRNPLLSFSTHMMELCWFENDGYDAAASMIKLERIFRENQVKYEKSIGEISHFKSKDDLYMNIQFSPYHVFFLVKRSMCARFNNKLSFLHVIVFNLPLLFFIIFVKFSLAGISEFQYNSGKILFYCDDSFQTFDKFYSSMFTLISTSIMYLNINDLPKISNELAANRYSVISYYFGSIFDGMAIFIPSTILGLLSMYIFIDSIFDLKFAFLSILFLLTSCLNLYFFKNVFTSPVAKILVSFVCFMVGFLLRKAMNYLAPLEQHSIIRHLLQGIICVLVPSFLQVSTVMRVLSENQISKWLSKCSGKENLLPLYFMECKRMCEKNEPYSSNVSLRISLICFALLFYVVAGIAALWRTICPKLRMRLSKR</sequence>
<keyword evidence="2" id="KW-0813">Transport</keyword>
<proteinExistence type="predicted"/>
<dbReference type="VEuPathDB" id="MicrosporidiaDB:VCUG_01069"/>
<evidence type="ECO:0000256" key="7">
    <source>
        <dbReference type="ARBA" id="ARBA00023136"/>
    </source>
</evidence>
<dbReference type="InterPro" id="IPR003593">
    <property type="entry name" value="AAA+_ATPase"/>
</dbReference>
<feature type="transmembrane region" description="Helical" evidence="8">
    <location>
        <begin position="509"/>
        <end position="530"/>
    </location>
</feature>
<evidence type="ECO:0000259" key="9">
    <source>
        <dbReference type="PROSITE" id="PS50893"/>
    </source>
</evidence>
<dbReference type="PROSITE" id="PS50893">
    <property type="entry name" value="ABC_TRANSPORTER_2"/>
    <property type="match status" value="1"/>
</dbReference>
<organism evidence="10 11">
    <name type="scientific">Vavraia culicis (isolate floridensis)</name>
    <name type="common">Microsporidian parasite</name>
    <dbReference type="NCBI Taxonomy" id="948595"/>
    <lineage>
        <taxon>Eukaryota</taxon>
        <taxon>Fungi</taxon>
        <taxon>Fungi incertae sedis</taxon>
        <taxon>Microsporidia</taxon>
        <taxon>Pleistophoridae</taxon>
        <taxon>Vavraia</taxon>
    </lineage>
</organism>
<keyword evidence="4" id="KW-0547">Nucleotide-binding</keyword>
<feature type="transmembrane region" description="Helical" evidence="8">
    <location>
        <begin position="412"/>
        <end position="438"/>
    </location>
</feature>
<dbReference type="Pfam" id="PF00005">
    <property type="entry name" value="ABC_tran"/>
    <property type="match status" value="1"/>
</dbReference>
<feature type="transmembrane region" description="Helical" evidence="8">
    <location>
        <begin position="471"/>
        <end position="489"/>
    </location>
</feature>
<keyword evidence="11" id="KW-1185">Reference proteome</keyword>